<dbReference type="SUPFAM" id="SSF54637">
    <property type="entry name" value="Thioesterase/thiol ester dehydrase-isomerase"/>
    <property type="match status" value="2"/>
</dbReference>
<evidence type="ECO:0000256" key="3">
    <source>
        <dbReference type="ARBA" id="ARBA00022801"/>
    </source>
</evidence>
<dbReference type="GO" id="GO:0006637">
    <property type="term" value="P:acyl-CoA metabolic process"/>
    <property type="evidence" value="ECO:0007669"/>
    <property type="project" value="InterPro"/>
</dbReference>
<keyword evidence="4" id="KW-0443">Lipid metabolism</keyword>
<dbReference type="PANTHER" id="PTHR11066:SF34">
    <property type="entry name" value="ACYL-COENZYME A THIOESTERASE 8"/>
    <property type="match status" value="1"/>
</dbReference>
<protein>
    <recommendedName>
        <fullName evidence="7">Acyl-CoA thioesterase 2</fullName>
        <ecNumber evidence="5">3.1.2.20</ecNumber>
    </recommendedName>
    <alternativeName>
        <fullName evidence="8">Thioesterase II</fullName>
    </alternativeName>
</protein>
<evidence type="ECO:0000256" key="7">
    <source>
        <dbReference type="ARBA" id="ARBA00071120"/>
    </source>
</evidence>
<dbReference type="CDD" id="cd03445">
    <property type="entry name" value="Thioesterase_II_repeat2"/>
    <property type="match status" value="1"/>
</dbReference>
<dbReference type="GO" id="GO:0009062">
    <property type="term" value="P:fatty acid catabolic process"/>
    <property type="evidence" value="ECO:0007669"/>
    <property type="project" value="TreeGrafter"/>
</dbReference>
<dbReference type="CDD" id="cd03444">
    <property type="entry name" value="Thioesterase_II_repeat1"/>
    <property type="match status" value="1"/>
</dbReference>
<dbReference type="InterPro" id="IPR042171">
    <property type="entry name" value="Acyl-CoA_hotdog"/>
</dbReference>
<feature type="domain" description="Acyl-CoA thioesterase 2 C-terminal" evidence="9">
    <location>
        <begin position="147"/>
        <end position="278"/>
    </location>
</feature>
<keyword evidence="12" id="KW-1185">Reference proteome</keyword>
<dbReference type="InterPro" id="IPR029069">
    <property type="entry name" value="HotDog_dom_sf"/>
</dbReference>
<evidence type="ECO:0000259" key="10">
    <source>
        <dbReference type="Pfam" id="PF13622"/>
    </source>
</evidence>
<name>A0A1T0AS13_9PAST</name>
<dbReference type="Pfam" id="PF13622">
    <property type="entry name" value="4HBT_3"/>
    <property type="match status" value="1"/>
</dbReference>
<dbReference type="GO" id="GO:0047617">
    <property type="term" value="F:fatty acyl-CoA hydrolase activity"/>
    <property type="evidence" value="ECO:0007669"/>
    <property type="project" value="UniProtKB-EC"/>
</dbReference>
<dbReference type="EC" id="3.1.2.20" evidence="5"/>
<dbReference type="Pfam" id="PF02551">
    <property type="entry name" value="Acyl_CoA_thio"/>
    <property type="match status" value="1"/>
</dbReference>
<dbReference type="InterPro" id="IPR049449">
    <property type="entry name" value="TesB_ACOT8-like_N"/>
</dbReference>
<dbReference type="InterPro" id="IPR003703">
    <property type="entry name" value="Acyl_CoA_thio"/>
</dbReference>
<accession>A0A1T0AS13</accession>
<comment type="similarity">
    <text evidence="1">Belongs to the C/M/P thioester hydrolase family.</text>
</comment>
<dbReference type="Gene3D" id="2.40.160.210">
    <property type="entry name" value="Acyl-CoA thioesterase, double hotdog domain"/>
    <property type="match status" value="1"/>
</dbReference>
<organism evidence="11 12">
    <name type="scientific">Haemophilus paracuniculus</name>
    <dbReference type="NCBI Taxonomy" id="734"/>
    <lineage>
        <taxon>Bacteria</taxon>
        <taxon>Pseudomonadati</taxon>
        <taxon>Pseudomonadota</taxon>
        <taxon>Gammaproteobacteria</taxon>
        <taxon>Pasteurellales</taxon>
        <taxon>Pasteurellaceae</taxon>
        <taxon>Haemophilus</taxon>
    </lineage>
</organism>
<dbReference type="RefSeq" id="WP_078237364.1">
    <property type="nucleotide sequence ID" value="NZ_MUYA01000010.1"/>
</dbReference>
<dbReference type="FunFam" id="2.40.160.210:FF:000001">
    <property type="entry name" value="Acyl-CoA thioesterase II"/>
    <property type="match status" value="1"/>
</dbReference>
<proteinExistence type="inferred from homology"/>
<dbReference type="GO" id="GO:0005829">
    <property type="term" value="C:cytosol"/>
    <property type="evidence" value="ECO:0007669"/>
    <property type="project" value="TreeGrafter"/>
</dbReference>
<dbReference type="EMBL" id="MUYA01000010">
    <property type="protein sequence ID" value="OOR98617.1"/>
    <property type="molecule type" value="Genomic_DNA"/>
</dbReference>
<dbReference type="OrthoDB" id="9781019at2"/>
<comment type="caution">
    <text evidence="11">The sequence shown here is derived from an EMBL/GenBank/DDBJ whole genome shotgun (WGS) entry which is preliminary data.</text>
</comment>
<evidence type="ECO:0000256" key="6">
    <source>
        <dbReference type="ARBA" id="ARBA00050943"/>
    </source>
</evidence>
<dbReference type="PANTHER" id="PTHR11066">
    <property type="entry name" value="ACYL-COA THIOESTERASE"/>
    <property type="match status" value="1"/>
</dbReference>
<dbReference type="Proteomes" id="UP000190867">
    <property type="component" value="Unassembled WGS sequence"/>
</dbReference>
<evidence type="ECO:0000259" key="9">
    <source>
        <dbReference type="Pfam" id="PF02551"/>
    </source>
</evidence>
<feature type="domain" description="Acyl-CoA thioesterase-like N-terminal HotDog" evidence="10">
    <location>
        <begin position="31"/>
        <end position="107"/>
    </location>
</feature>
<comment type="subunit">
    <text evidence="2">Homotetramer.</text>
</comment>
<evidence type="ECO:0000256" key="1">
    <source>
        <dbReference type="ARBA" id="ARBA00006538"/>
    </source>
</evidence>
<reference evidence="11 12" key="1">
    <citation type="submission" date="2017-02" db="EMBL/GenBank/DDBJ databases">
        <title>Draft genome sequence of Haemophilus paracuniculus CCUG 43573 type strain.</title>
        <authorList>
            <person name="Engstrom-Jakobsson H."/>
            <person name="Salva-Serra F."/>
            <person name="Thorell K."/>
            <person name="Gonzales-Siles L."/>
            <person name="Karlsson R."/>
            <person name="Boulund F."/>
            <person name="Engstrand L."/>
            <person name="Kristiansson E."/>
            <person name="Moore E."/>
        </authorList>
    </citation>
    <scope>NUCLEOTIDE SEQUENCE [LARGE SCALE GENOMIC DNA]</scope>
    <source>
        <strain evidence="11 12">CCUG 43573</strain>
    </source>
</reference>
<evidence type="ECO:0000256" key="5">
    <source>
        <dbReference type="ARBA" id="ARBA00038894"/>
    </source>
</evidence>
<keyword evidence="3" id="KW-0378">Hydrolase</keyword>
<dbReference type="AlphaFoldDB" id="A0A1T0AS13"/>
<dbReference type="InterPro" id="IPR025652">
    <property type="entry name" value="TesB_C"/>
</dbReference>
<comment type="catalytic activity">
    <reaction evidence="6">
        <text>a fatty acyl-CoA + H2O = a fatty acid + CoA + H(+)</text>
        <dbReference type="Rhea" id="RHEA:16781"/>
        <dbReference type="ChEBI" id="CHEBI:15377"/>
        <dbReference type="ChEBI" id="CHEBI:15378"/>
        <dbReference type="ChEBI" id="CHEBI:28868"/>
        <dbReference type="ChEBI" id="CHEBI:57287"/>
        <dbReference type="ChEBI" id="CHEBI:77636"/>
        <dbReference type="EC" id="3.1.2.20"/>
    </reaction>
    <physiologicalReaction direction="left-to-right" evidence="6">
        <dbReference type="Rhea" id="RHEA:16782"/>
    </physiologicalReaction>
</comment>
<evidence type="ECO:0000256" key="2">
    <source>
        <dbReference type="ARBA" id="ARBA00011881"/>
    </source>
</evidence>
<evidence type="ECO:0000256" key="4">
    <source>
        <dbReference type="ARBA" id="ARBA00023098"/>
    </source>
</evidence>
<dbReference type="STRING" id="734.B0187_08125"/>
<evidence type="ECO:0000313" key="12">
    <source>
        <dbReference type="Proteomes" id="UP000190867"/>
    </source>
</evidence>
<sequence length="283" mass="31810">MALQKLMDLLRLEKVADSCFIGQNQDLGLSHIFGGQLLGQALSAAGQSVEAGRLAHSMHGYFLQAGDLAQPVEYRTQLLREGRSFSLVNVDAMQGEQVIFRAMISFQGAEQGFEYQAEMPQVDPPEQLISEDLLLQKLAEKLPLELQQKFSQPRPFDVRVKYANNPFFGQKLPAEQVVWAKANGEVADPQMQQCLFAYFSDFHSLPTALHPHARGFLQPKMRIASLDHSIWFHRPIDFNQWLLCAVENRSASNARGFVRGEAFDSTGNLVASYAQEGLIREER</sequence>
<gene>
    <name evidence="11" type="ORF">B0187_08125</name>
</gene>
<evidence type="ECO:0000313" key="11">
    <source>
        <dbReference type="EMBL" id="OOR98617.1"/>
    </source>
</evidence>
<evidence type="ECO:0000256" key="8">
    <source>
        <dbReference type="ARBA" id="ARBA00079653"/>
    </source>
</evidence>